<feature type="domain" description="2Fe-2S ferredoxin-type" evidence="1">
    <location>
        <begin position="7"/>
        <end position="91"/>
    </location>
</feature>
<dbReference type="CDD" id="cd00207">
    <property type="entry name" value="fer2"/>
    <property type="match status" value="1"/>
</dbReference>
<dbReference type="InterPro" id="IPR006058">
    <property type="entry name" value="2Fe2S_fd_BS"/>
</dbReference>
<dbReference type="Proteomes" id="UP000815698">
    <property type="component" value="Chromosome"/>
</dbReference>
<dbReference type="EMBL" id="CP023482">
    <property type="protein sequence ID" value="ATH96103.1"/>
    <property type="molecule type" value="Genomic_DNA"/>
</dbReference>
<evidence type="ECO:0000313" key="3">
    <source>
        <dbReference type="Proteomes" id="UP000815698"/>
    </source>
</evidence>
<evidence type="ECO:0000259" key="1">
    <source>
        <dbReference type="PROSITE" id="PS51085"/>
    </source>
</evidence>
<protein>
    <submittedName>
        <fullName evidence="2">Ferredoxin</fullName>
    </submittedName>
</protein>
<sequence>MGLFDKEPFTATATKSNVTVEVGEDTSLLQALLDAGVPMKYSCEGGTCGTCVVPLVSGEVDYENEYLEEDEHGTRIACCVDRGVGHIEVEA</sequence>
<name>A0ABN5DLW7_9MICO</name>
<keyword evidence="3" id="KW-1185">Reference proteome</keyword>
<proteinExistence type="predicted"/>
<dbReference type="Gene3D" id="3.10.20.30">
    <property type="match status" value="1"/>
</dbReference>
<dbReference type="PANTHER" id="PTHR30212:SF2">
    <property type="entry name" value="PROTEIN YIIM"/>
    <property type="match status" value="1"/>
</dbReference>
<dbReference type="InterPro" id="IPR052353">
    <property type="entry name" value="Benzoxazolinone_Detox_Enz"/>
</dbReference>
<reference evidence="2 3" key="1">
    <citation type="journal article" date="2016" name="Int. J. Syst. Evol. Microbiol.">
        <title>Dermabacter jinjuensis sp. nov., a novel species of the genus Dermabacter isolated from a clinical specimen.</title>
        <authorList>
            <person name="Park Y.K."/>
            <person name="Lee K.M."/>
            <person name="Lee W.K."/>
            <person name="Cho M.J."/>
            <person name="Lee H.S."/>
            <person name="Cho Y.G."/>
            <person name="Lee Y.C."/>
            <person name="Lee W.K."/>
            <person name="Seong W.K."/>
            <person name="Hwang K.J."/>
        </authorList>
    </citation>
    <scope>NUCLEOTIDE SEQUENCE [LARGE SCALE GENOMIC DNA]</scope>
    <source>
        <strain evidence="2 3">32T</strain>
    </source>
</reference>
<evidence type="ECO:0000313" key="2">
    <source>
        <dbReference type="EMBL" id="ATH96103.1"/>
    </source>
</evidence>
<gene>
    <name evidence="2" type="ORF">COP05_02605</name>
</gene>
<dbReference type="PROSITE" id="PS00197">
    <property type="entry name" value="2FE2S_FER_1"/>
    <property type="match status" value="1"/>
</dbReference>
<dbReference type="SUPFAM" id="SSF54292">
    <property type="entry name" value="2Fe-2S ferredoxin-like"/>
    <property type="match status" value="1"/>
</dbReference>
<dbReference type="PANTHER" id="PTHR30212">
    <property type="entry name" value="PROTEIN YIIM"/>
    <property type="match status" value="1"/>
</dbReference>
<dbReference type="PROSITE" id="PS51085">
    <property type="entry name" value="2FE2S_FER_2"/>
    <property type="match status" value="1"/>
</dbReference>
<organism evidence="2 3">
    <name type="scientific">Dermabacter jinjuensis</name>
    <dbReference type="NCBI Taxonomy" id="1667168"/>
    <lineage>
        <taxon>Bacteria</taxon>
        <taxon>Bacillati</taxon>
        <taxon>Actinomycetota</taxon>
        <taxon>Actinomycetes</taxon>
        <taxon>Micrococcales</taxon>
        <taxon>Dermabacteraceae</taxon>
        <taxon>Dermabacter</taxon>
    </lineage>
</organism>
<dbReference type="InterPro" id="IPR012675">
    <property type="entry name" value="Beta-grasp_dom_sf"/>
</dbReference>
<dbReference type="RefSeq" id="WP_096882596.1">
    <property type="nucleotide sequence ID" value="NZ_CP023482.1"/>
</dbReference>
<dbReference type="InterPro" id="IPR001041">
    <property type="entry name" value="2Fe-2S_ferredoxin-type"/>
</dbReference>
<accession>A0ABN5DLW7</accession>
<dbReference type="Pfam" id="PF00111">
    <property type="entry name" value="Fer2"/>
    <property type="match status" value="1"/>
</dbReference>
<dbReference type="InterPro" id="IPR036010">
    <property type="entry name" value="2Fe-2S_ferredoxin-like_sf"/>
</dbReference>